<protein>
    <recommendedName>
        <fullName evidence="4">YkyB-like protein</fullName>
    </recommendedName>
</protein>
<name>A0A498D6Y7_9BACI</name>
<dbReference type="Proteomes" id="UP000270219">
    <property type="component" value="Unassembled WGS sequence"/>
</dbReference>
<dbReference type="InterPro" id="IPR025552">
    <property type="entry name" value="YkyB"/>
</dbReference>
<sequence length="177" mass="21154">MYKLWVTIELFRINRRKEEKRLDESTTLSDLAIALYTVNRHAKTAPEPQHLYYIKKEAINQLLKERKAKKIGLHFSDHPKFSNQHSTLLVKVDDYYFHIPPSKDDFKELEHLGSLDQNYRNPQTKMSLSKAKRIIYNYIGYQPDRKQPTKKRYKSSYYTPSSLGKMEWPPARRSHRP</sequence>
<proteinExistence type="predicted"/>
<dbReference type="EMBL" id="RCHR01000003">
    <property type="protein sequence ID" value="RLL45518.1"/>
    <property type="molecule type" value="Genomic_DNA"/>
</dbReference>
<gene>
    <name evidence="2" type="ORF">D8M04_09960</name>
</gene>
<evidence type="ECO:0000256" key="1">
    <source>
        <dbReference type="SAM" id="MobiDB-lite"/>
    </source>
</evidence>
<accession>A0A498D6Y7</accession>
<dbReference type="AlphaFoldDB" id="A0A498D6Y7"/>
<keyword evidence="3" id="KW-1185">Reference proteome</keyword>
<reference evidence="2 3" key="1">
    <citation type="submission" date="2018-10" db="EMBL/GenBank/DDBJ databases">
        <title>Oceanobacillus sp. YLB-02 draft genome.</title>
        <authorList>
            <person name="Yu L."/>
        </authorList>
    </citation>
    <scope>NUCLEOTIDE SEQUENCE [LARGE SCALE GENOMIC DNA]</scope>
    <source>
        <strain evidence="2 3">YLB-02</strain>
    </source>
</reference>
<organism evidence="2 3">
    <name type="scientific">Oceanobacillus piezotolerans</name>
    <dbReference type="NCBI Taxonomy" id="2448030"/>
    <lineage>
        <taxon>Bacteria</taxon>
        <taxon>Bacillati</taxon>
        <taxon>Bacillota</taxon>
        <taxon>Bacilli</taxon>
        <taxon>Bacillales</taxon>
        <taxon>Bacillaceae</taxon>
        <taxon>Oceanobacillus</taxon>
    </lineage>
</organism>
<dbReference type="OrthoDB" id="2360869at2"/>
<evidence type="ECO:0000313" key="3">
    <source>
        <dbReference type="Proteomes" id="UP000270219"/>
    </source>
</evidence>
<evidence type="ECO:0000313" key="2">
    <source>
        <dbReference type="EMBL" id="RLL45518.1"/>
    </source>
</evidence>
<dbReference type="Pfam" id="PF14177">
    <property type="entry name" value="YkyB"/>
    <property type="match status" value="1"/>
</dbReference>
<evidence type="ECO:0008006" key="4">
    <source>
        <dbReference type="Google" id="ProtNLM"/>
    </source>
</evidence>
<comment type="caution">
    <text evidence="2">The sequence shown here is derived from an EMBL/GenBank/DDBJ whole genome shotgun (WGS) entry which is preliminary data.</text>
</comment>
<feature type="region of interest" description="Disordered" evidence="1">
    <location>
        <begin position="144"/>
        <end position="177"/>
    </location>
</feature>